<dbReference type="EMBL" id="JAEPRD010000131">
    <property type="protein sequence ID" value="KAG2197293.1"/>
    <property type="molecule type" value="Genomic_DNA"/>
</dbReference>
<keyword evidence="5" id="KW-0378">Hydrolase</keyword>
<dbReference type="EC" id="3.4.16.5" evidence="2"/>
<dbReference type="PANTHER" id="PTHR11802:SF113">
    <property type="entry name" value="SERINE CARBOXYPEPTIDASE CTSA-4.1"/>
    <property type="match status" value="1"/>
</dbReference>
<keyword evidence="4" id="KW-0645">Protease</keyword>
<reference evidence="8" key="1">
    <citation type="submission" date="2020-12" db="EMBL/GenBank/DDBJ databases">
        <title>Metabolic potential, ecology and presence of endohyphal bacteria is reflected in genomic diversity of Mucoromycotina.</title>
        <authorList>
            <person name="Muszewska A."/>
            <person name="Okrasinska A."/>
            <person name="Steczkiewicz K."/>
            <person name="Drgas O."/>
            <person name="Orlowska M."/>
            <person name="Perlinska-Lenart U."/>
            <person name="Aleksandrzak-Piekarczyk T."/>
            <person name="Szatraj K."/>
            <person name="Zielenkiewicz U."/>
            <person name="Pilsyk S."/>
            <person name="Malc E."/>
            <person name="Mieczkowski P."/>
            <person name="Kruszewska J.S."/>
            <person name="Biernat P."/>
            <person name="Pawlowska J."/>
        </authorList>
    </citation>
    <scope>NUCLEOTIDE SEQUENCE</scope>
    <source>
        <strain evidence="8">WA0000017839</strain>
    </source>
</reference>
<evidence type="ECO:0000256" key="7">
    <source>
        <dbReference type="SAM" id="SignalP"/>
    </source>
</evidence>
<evidence type="ECO:0000256" key="2">
    <source>
        <dbReference type="ARBA" id="ARBA00012446"/>
    </source>
</evidence>
<dbReference type="PANTHER" id="PTHR11802">
    <property type="entry name" value="SERINE PROTEASE FAMILY S10 SERINE CARBOXYPEPTIDASE"/>
    <property type="match status" value="1"/>
</dbReference>
<feature type="signal peptide" evidence="7">
    <location>
        <begin position="1"/>
        <end position="16"/>
    </location>
</feature>
<dbReference type="OrthoDB" id="443318at2759"/>
<feature type="chain" id="PRO_5034380396" description="carboxypeptidase C" evidence="7">
    <location>
        <begin position="17"/>
        <end position="413"/>
    </location>
</feature>
<dbReference type="SUPFAM" id="SSF53474">
    <property type="entry name" value="alpha/beta-Hydrolases"/>
    <property type="match status" value="1"/>
</dbReference>
<dbReference type="InterPro" id="IPR029058">
    <property type="entry name" value="AB_hydrolase_fold"/>
</dbReference>
<proteinExistence type="inferred from homology"/>
<dbReference type="GO" id="GO:0006508">
    <property type="term" value="P:proteolysis"/>
    <property type="evidence" value="ECO:0007669"/>
    <property type="project" value="UniProtKB-KW"/>
</dbReference>
<keyword evidence="3" id="KW-0121">Carboxypeptidase</keyword>
<name>A0A8H7QT62_9FUNG</name>
<accession>A0A8H7QT62</accession>
<dbReference type="Gene3D" id="3.40.50.1820">
    <property type="entry name" value="alpha/beta hydrolase"/>
    <property type="match status" value="1"/>
</dbReference>
<comment type="similarity">
    <text evidence="1">Belongs to the peptidase S10 family.</text>
</comment>
<sequence length="413" mass="47302">MIIALIFILLFQYVYNDDHLQFGFGTVATASFKNYHIRVKQPISCENSVQYSGYIDNLVTNEHVFFIFLESRFAPKTDPVILSLNGQLGCSSITNVWFETGLCLVKKAGIETNPFSFNNIANILYVDQPTGVGYSYSSGKKPSTCAQVTETIYWFLQSFFTEFKQFARNDFHIAGTSYASHFVPSLATHIIRENRYASSSNKLPIQLASIILGNGYINPRAHKLSYAEYSCDDNKYKPIYDKVTCQKMKTNRRQYSCYSEIQDIVNYANSQEMKTEYGIDSEAGEFQNCNSHVKARFDMTKDSLVNTMDQIEKVLATNIRVLVYAGDMNWYNNWYGQTDWLSKLDWIGQVGFNDAKDKDWFSYVSGQKAGTVKSFLNLSFVKVFNAGYYSIYDQPANMIDLYSRWVMNVSLGY</sequence>
<evidence type="ECO:0000256" key="3">
    <source>
        <dbReference type="ARBA" id="ARBA00022645"/>
    </source>
</evidence>
<evidence type="ECO:0000256" key="1">
    <source>
        <dbReference type="ARBA" id="ARBA00009431"/>
    </source>
</evidence>
<dbReference type="Pfam" id="PF00450">
    <property type="entry name" value="Peptidase_S10"/>
    <property type="match status" value="1"/>
</dbReference>
<evidence type="ECO:0000313" key="9">
    <source>
        <dbReference type="Proteomes" id="UP000603453"/>
    </source>
</evidence>
<protein>
    <recommendedName>
        <fullName evidence="2">carboxypeptidase C</fullName>
        <ecNumber evidence="2">3.4.16.5</ecNumber>
    </recommendedName>
</protein>
<keyword evidence="9" id="KW-1185">Reference proteome</keyword>
<keyword evidence="6" id="KW-0325">Glycoprotein</keyword>
<evidence type="ECO:0000256" key="5">
    <source>
        <dbReference type="ARBA" id="ARBA00022801"/>
    </source>
</evidence>
<keyword evidence="7" id="KW-0732">Signal</keyword>
<gene>
    <name evidence="8" type="ORF">INT47_010999</name>
</gene>
<dbReference type="PRINTS" id="PR00724">
    <property type="entry name" value="CRBOXYPTASEC"/>
</dbReference>
<evidence type="ECO:0000313" key="8">
    <source>
        <dbReference type="EMBL" id="KAG2197293.1"/>
    </source>
</evidence>
<dbReference type="GO" id="GO:0004185">
    <property type="term" value="F:serine-type carboxypeptidase activity"/>
    <property type="evidence" value="ECO:0007669"/>
    <property type="project" value="UniProtKB-EC"/>
</dbReference>
<organism evidence="8 9">
    <name type="scientific">Mucor saturninus</name>
    <dbReference type="NCBI Taxonomy" id="64648"/>
    <lineage>
        <taxon>Eukaryota</taxon>
        <taxon>Fungi</taxon>
        <taxon>Fungi incertae sedis</taxon>
        <taxon>Mucoromycota</taxon>
        <taxon>Mucoromycotina</taxon>
        <taxon>Mucoromycetes</taxon>
        <taxon>Mucorales</taxon>
        <taxon>Mucorineae</taxon>
        <taxon>Mucoraceae</taxon>
        <taxon>Mucor</taxon>
    </lineage>
</organism>
<comment type="caution">
    <text evidence="8">The sequence shown here is derived from an EMBL/GenBank/DDBJ whole genome shotgun (WGS) entry which is preliminary data.</text>
</comment>
<evidence type="ECO:0000256" key="4">
    <source>
        <dbReference type="ARBA" id="ARBA00022670"/>
    </source>
</evidence>
<dbReference type="InterPro" id="IPR001563">
    <property type="entry name" value="Peptidase_S10"/>
</dbReference>
<evidence type="ECO:0000256" key="6">
    <source>
        <dbReference type="ARBA" id="ARBA00023180"/>
    </source>
</evidence>
<dbReference type="AlphaFoldDB" id="A0A8H7QT62"/>
<dbReference type="Proteomes" id="UP000603453">
    <property type="component" value="Unassembled WGS sequence"/>
</dbReference>